<dbReference type="GO" id="GO:0005615">
    <property type="term" value="C:extracellular space"/>
    <property type="evidence" value="ECO:0007669"/>
    <property type="project" value="UniProtKB-KW"/>
</dbReference>
<evidence type="ECO:0000313" key="5">
    <source>
        <dbReference type="Proteomes" id="UP001178461"/>
    </source>
</evidence>
<dbReference type="EMBL" id="OX395141">
    <property type="protein sequence ID" value="CAI5795152.1"/>
    <property type="molecule type" value="Genomic_DNA"/>
</dbReference>
<protein>
    <submittedName>
        <fullName evidence="4">C-C motif chemokine 2</fullName>
    </submittedName>
</protein>
<evidence type="ECO:0000313" key="4">
    <source>
        <dbReference type="EMBL" id="CAI5795152.1"/>
    </source>
</evidence>
<dbReference type="SUPFAM" id="SSF54117">
    <property type="entry name" value="Interleukin 8-like chemokines"/>
    <property type="match status" value="1"/>
</dbReference>
<feature type="region of interest" description="Disordered" evidence="2">
    <location>
        <begin position="1"/>
        <end position="29"/>
    </location>
</feature>
<dbReference type="PANTHER" id="PTHR12015:SF108">
    <property type="entry name" value="C-C MOTIF CHEMOKINE 20"/>
    <property type="match status" value="1"/>
</dbReference>
<dbReference type="AlphaFoldDB" id="A0AA35LF54"/>
<keyword evidence="5" id="KW-1185">Reference proteome</keyword>
<evidence type="ECO:0000256" key="2">
    <source>
        <dbReference type="SAM" id="MobiDB-lite"/>
    </source>
</evidence>
<evidence type="ECO:0000259" key="3">
    <source>
        <dbReference type="SMART" id="SM00199"/>
    </source>
</evidence>
<feature type="domain" description="Chemokine interleukin-8-like" evidence="3">
    <location>
        <begin position="107"/>
        <end position="165"/>
    </location>
</feature>
<dbReference type="InterPro" id="IPR039809">
    <property type="entry name" value="Chemokine_b/g/d"/>
</dbReference>
<keyword evidence="1" id="KW-0202">Cytokine</keyword>
<dbReference type="SMART" id="SM00199">
    <property type="entry name" value="SCY"/>
    <property type="match status" value="1"/>
</dbReference>
<dbReference type="Proteomes" id="UP001178461">
    <property type="component" value="Chromosome 15"/>
</dbReference>
<dbReference type="InterPro" id="IPR036048">
    <property type="entry name" value="Interleukin_8-like_sf"/>
</dbReference>
<evidence type="ECO:0000256" key="1">
    <source>
        <dbReference type="ARBA" id="ARBA00022514"/>
    </source>
</evidence>
<sequence>MGALEKPHNLQYRKREREKEKEKEKEREMICQGKQLASKTRFSCRGRREIRAALRATDLKEKGRRNLWHSRSKNSPWKKRRLQGSMKTSGAALIFLLLVAIPSVVSKISCCATYAKKPFPKHQIKDYSYLTYPCKRDAIVFKFKNGKFGCANPDDEWVHDLVAHVDKLYERPSPGN</sequence>
<dbReference type="CDD" id="cd00272">
    <property type="entry name" value="Chemokine_CC"/>
    <property type="match status" value="1"/>
</dbReference>
<dbReference type="InterPro" id="IPR001811">
    <property type="entry name" value="Chemokine_IL8-like_dom"/>
</dbReference>
<dbReference type="Gene3D" id="2.40.50.40">
    <property type="match status" value="1"/>
</dbReference>
<name>A0AA35LF54_9SAUR</name>
<proteinExistence type="predicted"/>
<organism evidence="4 5">
    <name type="scientific">Podarcis lilfordi</name>
    <name type="common">Lilford's wall lizard</name>
    <dbReference type="NCBI Taxonomy" id="74358"/>
    <lineage>
        <taxon>Eukaryota</taxon>
        <taxon>Metazoa</taxon>
        <taxon>Chordata</taxon>
        <taxon>Craniata</taxon>
        <taxon>Vertebrata</taxon>
        <taxon>Euteleostomi</taxon>
        <taxon>Lepidosauria</taxon>
        <taxon>Squamata</taxon>
        <taxon>Bifurcata</taxon>
        <taxon>Unidentata</taxon>
        <taxon>Episquamata</taxon>
        <taxon>Laterata</taxon>
        <taxon>Lacertibaenia</taxon>
        <taxon>Lacertidae</taxon>
        <taxon>Podarcis</taxon>
    </lineage>
</organism>
<dbReference type="GO" id="GO:0006955">
    <property type="term" value="P:immune response"/>
    <property type="evidence" value="ECO:0007669"/>
    <property type="project" value="InterPro"/>
</dbReference>
<gene>
    <name evidence="4" type="ORF">PODLI_1B041612</name>
</gene>
<accession>A0AA35LF54</accession>
<dbReference type="Pfam" id="PF00048">
    <property type="entry name" value="IL8"/>
    <property type="match status" value="1"/>
</dbReference>
<reference evidence="4" key="1">
    <citation type="submission" date="2022-12" db="EMBL/GenBank/DDBJ databases">
        <authorList>
            <person name="Alioto T."/>
            <person name="Alioto T."/>
            <person name="Gomez Garrido J."/>
        </authorList>
    </citation>
    <scope>NUCLEOTIDE SEQUENCE</scope>
</reference>
<dbReference type="GO" id="GO:0008009">
    <property type="term" value="F:chemokine activity"/>
    <property type="evidence" value="ECO:0007669"/>
    <property type="project" value="InterPro"/>
</dbReference>
<dbReference type="PANTHER" id="PTHR12015">
    <property type="entry name" value="SMALL INDUCIBLE CYTOKINE A"/>
    <property type="match status" value="1"/>
</dbReference>